<keyword evidence="1" id="KW-1133">Transmembrane helix</keyword>
<dbReference type="InParanoid" id="E9G1U3"/>
<feature type="transmembrane region" description="Helical" evidence="1">
    <location>
        <begin position="64"/>
        <end position="83"/>
    </location>
</feature>
<dbReference type="EMBL" id="GL732529">
    <property type="protein sequence ID" value="EFX86752.1"/>
    <property type="molecule type" value="Genomic_DNA"/>
</dbReference>
<dbReference type="AlphaFoldDB" id="E9G1U3"/>
<evidence type="ECO:0000313" key="2">
    <source>
        <dbReference type="EMBL" id="EFX86752.1"/>
    </source>
</evidence>
<organism evidence="2 3">
    <name type="scientific">Daphnia pulex</name>
    <name type="common">Water flea</name>
    <dbReference type="NCBI Taxonomy" id="6669"/>
    <lineage>
        <taxon>Eukaryota</taxon>
        <taxon>Metazoa</taxon>
        <taxon>Ecdysozoa</taxon>
        <taxon>Arthropoda</taxon>
        <taxon>Crustacea</taxon>
        <taxon>Branchiopoda</taxon>
        <taxon>Diplostraca</taxon>
        <taxon>Cladocera</taxon>
        <taxon>Anomopoda</taxon>
        <taxon>Daphniidae</taxon>
        <taxon>Daphnia</taxon>
    </lineage>
</organism>
<protein>
    <submittedName>
        <fullName evidence="2">Uncharacterized protein</fullName>
    </submittedName>
</protein>
<accession>E9G1U3</accession>
<evidence type="ECO:0000313" key="3">
    <source>
        <dbReference type="Proteomes" id="UP000000305"/>
    </source>
</evidence>
<dbReference type="Proteomes" id="UP000000305">
    <property type="component" value="Unassembled WGS sequence"/>
</dbReference>
<keyword evidence="3" id="KW-1185">Reference proteome</keyword>
<evidence type="ECO:0000256" key="1">
    <source>
        <dbReference type="SAM" id="Phobius"/>
    </source>
</evidence>
<proteinExistence type="predicted"/>
<sequence length="125" mass="14086">MLRKNQPSDIHQKVDPTLLLAYSFKPALVFLLLLAMEVQARGGGSYGGGYGASEYGNDYVDPYVVLASLGFGVFLFNIIYNLLNRSVRSVQISDMNLPLQLSDRPEEFHNMLDNITHHNYLVKSY</sequence>
<keyword evidence="1" id="KW-0812">Transmembrane</keyword>
<dbReference type="KEGG" id="dpx:DAPPUDRAFT_236362"/>
<keyword evidence="1" id="KW-0472">Membrane</keyword>
<name>E9G1U3_DAPPU</name>
<dbReference type="HOGENOM" id="CLU_1994904_0_0_1"/>
<gene>
    <name evidence="2" type="ORF">DAPPUDRAFT_236362</name>
</gene>
<reference evidence="2 3" key="1">
    <citation type="journal article" date="2011" name="Science">
        <title>The ecoresponsive genome of Daphnia pulex.</title>
        <authorList>
            <person name="Colbourne J.K."/>
            <person name="Pfrender M.E."/>
            <person name="Gilbert D."/>
            <person name="Thomas W.K."/>
            <person name="Tucker A."/>
            <person name="Oakley T.H."/>
            <person name="Tokishita S."/>
            <person name="Aerts A."/>
            <person name="Arnold G.J."/>
            <person name="Basu M.K."/>
            <person name="Bauer D.J."/>
            <person name="Caceres C.E."/>
            <person name="Carmel L."/>
            <person name="Casola C."/>
            <person name="Choi J.H."/>
            <person name="Detter J.C."/>
            <person name="Dong Q."/>
            <person name="Dusheyko S."/>
            <person name="Eads B.D."/>
            <person name="Frohlich T."/>
            <person name="Geiler-Samerotte K.A."/>
            <person name="Gerlach D."/>
            <person name="Hatcher P."/>
            <person name="Jogdeo S."/>
            <person name="Krijgsveld J."/>
            <person name="Kriventseva E.V."/>
            <person name="Kultz D."/>
            <person name="Laforsch C."/>
            <person name="Lindquist E."/>
            <person name="Lopez J."/>
            <person name="Manak J.R."/>
            <person name="Muller J."/>
            <person name="Pangilinan J."/>
            <person name="Patwardhan R.P."/>
            <person name="Pitluck S."/>
            <person name="Pritham E.J."/>
            <person name="Rechtsteiner A."/>
            <person name="Rho M."/>
            <person name="Rogozin I.B."/>
            <person name="Sakarya O."/>
            <person name="Salamov A."/>
            <person name="Schaack S."/>
            <person name="Shapiro H."/>
            <person name="Shiga Y."/>
            <person name="Skalitzky C."/>
            <person name="Smith Z."/>
            <person name="Souvorov A."/>
            <person name="Sung W."/>
            <person name="Tang Z."/>
            <person name="Tsuchiya D."/>
            <person name="Tu H."/>
            <person name="Vos H."/>
            <person name="Wang M."/>
            <person name="Wolf Y.I."/>
            <person name="Yamagata H."/>
            <person name="Yamada T."/>
            <person name="Ye Y."/>
            <person name="Shaw J.R."/>
            <person name="Andrews J."/>
            <person name="Crease T.J."/>
            <person name="Tang H."/>
            <person name="Lucas S.M."/>
            <person name="Robertson H.M."/>
            <person name="Bork P."/>
            <person name="Koonin E.V."/>
            <person name="Zdobnov E.M."/>
            <person name="Grigoriev I.V."/>
            <person name="Lynch M."/>
            <person name="Boore J.L."/>
        </authorList>
    </citation>
    <scope>NUCLEOTIDE SEQUENCE [LARGE SCALE GENOMIC DNA]</scope>
</reference>